<evidence type="ECO:0000256" key="2">
    <source>
        <dbReference type="SAM" id="SignalP"/>
    </source>
</evidence>
<protein>
    <recommendedName>
        <fullName evidence="5">Secreted protein</fullName>
    </recommendedName>
</protein>
<feature type="region of interest" description="Disordered" evidence="1">
    <location>
        <begin position="39"/>
        <end position="59"/>
    </location>
</feature>
<keyword evidence="2" id="KW-0732">Signal</keyword>
<proteinExistence type="predicted"/>
<accession>A0A067SPN5</accession>
<feature type="signal peptide" evidence="2">
    <location>
        <begin position="1"/>
        <end position="19"/>
    </location>
</feature>
<feature type="chain" id="PRO_5001648535" description="Secreted protein" evidence="2">
    <location>
        <begin position="20"/>
        <end position="131"/>
    </location>
</feature>
<dbReference type="EMBL" id="KL142401">
    <property type="protein sequence ID" value="KDR69659.1"/>
    <property type="molecule type" value="Genomic_DNA"/>
</dbReference>
<dbReference type="Proteomes" id="UP000027222">
    <property type="component" value="Unassembled WGS sequence"/>
</dbReference>
<evidence type="ECO:0000256" key="1">
    <source>
        <dbReference type="SAM" id="MobiDB-lite"/>
    </source>
</evidence>
<evidence type="ECO:0008006" key="5">
    <source>
        <dbReference type="Google" id="ProtNLM"/>
    </source>
</evidence>
<organism evidence="3 4">
    <name type="scientific">Galerina marginata (strain CBS 339.88)</name>
    <dbReference type="NCBI Taxonomy" id="685588"/>
    <lineage>
        <taxon>Eukaryota</taxon>
        <taxon>Fungi</taxon>
        <taxon>Dikarya</taxon>
        <taxon>Basidiomycota</taxon>
        <taxon>Agaricomycotina</taxon>
        <taxon>Agaricomycetes</taxon>
        <taxon>Agaricomycetidae</taxon>
        <taxon>Agaricales</taxon>
        <taxon>Agaricineae</taxon>
        <taxon>Strophariaceae</taxon>
        <taxon>Galerina</taxon>
    </lineage>
</organism>
<name>A0A067SPN5_GALM3</name>
<sequence>MGFGVLHVVSVLVELECLAILLNQPPTVRQPTVLRPLPQPGCDPSFVDRRNSSPQTSITRPRPAIRASFSFSFPCASTPSRPSWQAPRALVTLCFVQRAGQPETGNKAQMFLVWHALFVLRRRCPVESTLC</sequence>
<evidence type="ECO:0000313" key="4">
    <source>
        <dbReference type="Proteomes" id="UP000027222"/>
    </source>
</evidence>
<dbReference type="HOGENOM" id="CLU_1927763_0_0_1"/>
<evidence type="ECO:0000313" key="3">
    <source>
        <dbReference type="EMBL" id="KDR69659.1"/>
    </source>
</evidence>
<dbReference type="AlphaFoldDB" id="A0A067SPN5"/>
<reference evidence="4" key="1">
    <citation type="journal article" date="2014" name="Proc. Natl. Acad. Sci. U.S.A.">
        <title>Extensive sampling of basidiomycete genomes demonstrates inadequacy of the white-rot/brown-rot paradigm for wood decay fungi.</title>
        <authorList>
            <person name="Riley R."/>
            <person name="Salamov A.A."/>
            <person name="Brown D.W."/>
            <person name="Nagy L.G."/>
            <person name="Floudas D."/>
            <person name="Held B.W."/>
            <person name="Levasseur A."/>
            <person name="Lombard V."/>
            <person name="Morin E."/>
            <person name="Otillar R."/>
            <person name="Lindquist E.A."/>
            <person name="Sun H."/>
            <person name="LaButti K.M."/>
            <person name="Schmutz J."/>
            <person name="Jabbour D."/>
            <person name="Luo H."/>
            <person name="Baker S.E."/>
            <person name="Pisabarro A.G."/>
            <person name="Walton J.D."/>
            <person name="Blanchette R.A."/>
            <person name="Henrissat B."/>
            <person name="Martin F."/>
            <person name="Cullen D."/>
            <person name="Hibbett D.S."/>
            <person name="Grigoriev I.V."/>
        </authorList>
    </citation>
    <scope>NUCLEOTIDE SEQUENCE [LARGE SCALE GENOMIC DNA]</scope>
    <source>
        <strain evidence="4">CBS 339.88</strain>
    </source>
</reference>
<gene>
    <name evidence="3" type="ORF">GALMADRAFT_230603</name>
</gene>
<keyword evidence="4" id="KW-1185">Reference proteome</keyword>